<evidence type="ECO:0000313" key="2">
    <source>
        <dbReference type="Proteomes" id="UP001219525"/>
    </source>
</evidence>
<comment type="caution">
    <text evidence="1">The sequence shown here is derived from an EMBL/GenBank/DDBJ whole genome shotgun (WGS) entry which is preliminary data.</text>
</comment>
<accession>A0AAD6Y2U3</accession>
<dbReference type="Gene3D" id="3.80.10.10">
    <property type="entry name" value="Ribonuclease Inhibitor"/>
    <property type="match status" value="1"/>
</dbReference>
<reference evidence="1" key="1">
    <citation type="submission" date="2023-03" db="EMBL/GenBank/DDBJ databases">
        <title>Massive genome expansion in bonnet fungi (Mycena s.s.) driven by repeated elements and novel gene families across ecological guilds.</title>
        <authorList>
            <consortium name="Lawrence Berkeley National Laboratory"/>
            <person name="Harder C.B."/>
            <person name="Miyauchi S."/>
            <person name="Viragh M."/>
            <person name="Kuo A."/>
            <person name="Thoen E."/>
            <person name="Andreopoulos B."/>
            <person name="Lu D."/>
            <person name="Skrede I."/>
            <person name="Drula E."/>
            <person name="Henrissat B."/>
            <person name="Morin E."/>
            <person name="Kohler A."/>
            <person name="Barry K."/>
            <person name="LaButti K."/>
            <person name="Morin E."/>
            <person name="Salamov A."/>
            <person name="Lipzen A."/>
            <person name="Mereny Z."/>
            <person name="Hegedus B."/>
            <person name="Baldrian P."/>
            <person name="Stursova M."/>
            <person name="Weitz H."/>
            <person name="Taylor A."/>
            <person name="Grigoriev I.V."/>
            <person name="Nagy L.G."/>
            <person name="Martin F."/>
            <person name="Kauserud H."/>
        </authorList>
    </citation>
    <scope>NUCLEOTIDE SEQUENCE</scope>
    <source>
        <strain evidence="1">9144</strain>
    </source>
</reference>
<sequence length="444" mass="49815">MKLLQALRALRRRHFGIVGTRARRLASIPQRAISAAALPVEIQYLIIDEFEGQIVQLREICRVCLAWAEHAQALLFRSICLRNGDRGRFLAVLDTTRNLGRHVTALKVVEDHGWWNGLLEGLKHALVEQLPSLRTLDVSCKRFSRLSEYATGAPLHSAMISRLCLHSCAFETSDTLVAFVATFPRLQSLYIAQCTGLYAWPRSLSLITRPAWHLKYLALDRMTQKVFFDWMVAEPAALTVDHLRIISLGPDASMFNALLHRIGASLSHLELPNTHHLGENTDIPLSIRACTALTALTFRVHGMSYSRQGMVSVLEQVASAAPPVAVVFFHIPRRGRYRGVQWELVDASLDTDAFPHLERVEFRISRGILTDAHWVTVRLHLASRMVLLHARGLLQFVDGDDEGPTAAHILAPLPEPPRPMRRKRSSRLGGWLGRAGLSIPRRAV</sequence>
<proteinExistence type="predicted"/>
<gene>
    <name evidence="1" type="ORF">GGX14DRAFT_611222</name>
</gene>
<evidence type="ECO:0008006" key="3">
    <source>
        <dbReference type="Google" id="ProtNLM"/>
    </source>
</evidence>
<organism evidence="1 2">
    <name type="scientific">Mycena pura</name>
    <dbReference type="NCBI Taxonomy" id="153505"/>
    <lineage>
        <taxon>Eukaryota</taxon>
        <taxon>Fungi</taxon>
        <taxon>Dikarya</taxon>
        <taxon>Basidiomycota</taxon>
        <taxon>Agaricomycotina</taxon>
        <taxon>Agaricomycetes</taxon>
        <taxon>Agaricomycetidae</taxon>
        <taxon>Agaricales</taxon>
        <taxon>Marasmiineae</taxon>
        <taxon>Mycenaceae</taxon>
        <taxon>Mycena</taxon>
    </lineage>
</organism>
<dbReference type="EMBL" id="JARJCW010000190">
    <property type="protein sequence ID" value="KAJ7187608.1"/>
    <property type="molecule type" value="Genomic_DNA"/>
</dbReference>
<evidence type="ECO:0000313" key="1">
    <source>
        <dbReference type="EMBL" id="KAJ7187608.1"/>
    </source>
</evidence>
<name>A0AAD6Y2U3_9AGAR</name>
<protein>
    <recommendedName>
        <fullName evidence="3">F-box domain-containing protein</fullName>
    </recommendedName>
</protein>
<dbReference type="AlphaFoldDB" id="A0AAD6Y2U3"/>
<dbReference type="SUPFAM" id="SSF52047">
    <property type="entry name" value="RNI-like"/>
    <property type="match status" value="1"/>
</dbReference>
<dbReference type="Proteomes" id="UP001219525">
    <property type="component" value="Unassembled WGS sequence"/>
</dbReference>
<keyword evidence="2" id="KW-1185">Reference proteome</keyword>
<dbReference type="InterPro" id="IPR032675">
    <property type="entry name" value="LRR_dom_sf"/>
</dbReference>